<dbReference type="InterPro" id="IPR001128">
    <property type="entry name" value="Cyt_P450"/>
</dbReference>
<dbReference type="InterPro" id="IPR036396">
    <property type="entry name" value="Cyt_P450_sf"/>
</dbReference>
<keyword evidence="7 14" id="KW-1133">Transmembrane helix</keyword>
<comment type="subcellular location">
    <subcellularLocation>
        <location evidence="2">Membrane</location>
    </subcellularLocation>
</comment>
<evidence type="ECO:0000256" key="12">
    <source>
        <dbReference type="PIRSR" id="PIRSR602402-1"/>
    </source>
</evidence>
<evidence type="ECO:0000256" key="7">
    <source>
        <dbReference type="ARBA" id="ARBA00022989"/>
    </source>
</evidence>
<evidence type="ECO:0000313" key="16">
    <source>
        <dbReference type="Proteomes" id="UP000001300"/>
    </source>
</evidence>
<dbReference type="AlphaFoldDB" id="F2Z6D5"/>
<dbReference type="SUPFAM" id="SSF48264">
    <property type="entry name" value="Cytochrome P450"/>
    <property type="match status" value="1"/>
</dbReference>
<dbReference type="PRINTS" id="PR00464">
    <property type="entry name" value="EP450II"/>
</dbReference>
<keyword evidence="5 14" id="KW-0812">Transmembrane</keyword>
<dbReference type="HOGENOM" id="CLU_001570_27_0_1"/>
<evidence type="ECO:0000256" key="10">
    <source>
        <dbReference type="ARBA" id="ARBA00023033"/>
    </source>
</evidence>
<feature type="transmembrane region" description="Helical" evidence="14">
    <location>
        <begin position="6"/>
        <end position="25"/>
    </location>
</feature>
<dbReference type="InterPro" id="IPR017972">
    <property type="entry name" value="Cyt_P450_CS"/>
</dbReference>
<dbReference type="FunCoup" id="F2Z6D5">
    <property type="interactions" value="1552"/>
</dbReference>
<reference evidence="15 16" key="1">
    <citation type="journal article" date="2004" name="Nature">
        <title>Genome evolution in yeasts.</title>
        <authorList>
            <consortium name="Genolevures"/>
            <person name="Dujon B."/>
            <person name="Sherman D."/>
            <person name="Fischer G."/>
            <person name="Durrens P."/>
            <person name="Casaregola S."/>
            <person name="Lafontaine I."/>
            <person name="de Montigny J."/>
            <person name="Marck C."/>
            <person name="Neuveglise C."/>
            <person name="Talla E."/>
            <person name="Goffard N."/>
            <person name="Frangeul L."/>
            <person name="Aigle M."/>
            <person name="Anthouard V."/>
            <person name="Babour A."/>
            <person name="Barbe V."/>
            <person name="Barnay S."/>
            <person name="Blanchin S."/>
            <person name="Beckerich J.M."/>
            <person name="Beyne E."/>
            <person name="Bleykasten C."/>
            <person name="Boisrame A."/>
            <person name="Boyer J."/>
            <person name="Cattolico L."/>
            <person name="Confanioleri F."/>
            <person name="de Daruvar A."/>
            <person name="Despons L."/>
            <person name="Fabre E."/>
            <person name="Fairhead C."/>
            <person name="Ferry-Dumazet H."/>
            <person name="Groppi A."/>
            <person name="Hantraye F."/>
            <person name="Hennequin C."/>
            <person name="Jauniaux N."/>
            <person name="Joyet P."/>
            <person name="Kachouri R."/>
            <person name="Kerrest A."/>
            <person name="Koszul R."/>
            <person name="Lemaire M."/>
            <person name="Lesur I."/>
            <person name="Ma L."/>
            <person name="Muller H."/>
            <person name="Nicaud J.M."/>
            <person name="Nikolski M."/>
            <person name="Oztas S."/>
            <person name="Ozier-Kalogeropoulos O."/>
            <person name="Pellenz S."/>
            <person name="Potier S."/>
            <person name="Richard G.F."/>
            <person name="Straub M.L."/>
            <person name="Suleau A."/>
            <person name="Swennene D."/>
            <person name="Tekaia F."/>
            <person name="Wesolowski-Louvel M."/>
            <person name="Westhof E."/>
            <person name="Wirth B."/>
            <person name="Zeniou-Meyer M."/>
            <person name="Zivanovic I."/>
            <person name="Bolotin-Fukuhara M."/>
            <person name="Thierry A."/>
            <person name="Bouchier C."/>
            <person name="Caudron B."/>
            <person name="Scarpelli C."/>
            <person name="Gaillardin C."/>
            <person name="Weissenbach J."/>
            <person name="Wincker P."/>
            <person name="Souciet J.L."/>
        </authorList>
    </citation>
    <scope>NUCLEOTIDE SEQUENCE [LARGE SCALE GENOMIC DNA]</scope>
    <source>
        <strain evidence="16">CLIB 122 / E 150</strain>
    </source>
</reference>
<dbReference type="GO" id="GO:0020037">
    <property type="term" value="F:heme binding"/>
    <property type="evidence" value="ECO:0007669"/>
    <property type="project" value="InterPro"/>
</dbReference>
<dbReference type="OMA" id="MFQFNEL"/>
<dbReference type="GO" id="GO:0004497">
    <property type="term" value="F:monooxygenase activity"/>
    <property type="evidence" value="ECO:0000318"/>
    <property type="project" value="GO_Central"/>
</dbReference>
<evidence type="ECO:0000256" key="1">
    <source>
        <dbReference type="ARBA" id="ARBA00001971"/>
    </source>
</evidence>
<comment type="similarity">
    <text evidence="3 13">Belongs to the cytochrome P450 family.</text>
</comment>
<keyword evidence="16" id="KW-1185">Reference proteome</keyword>
<accession>F2Z6D5</accession>
<dbReference type="GO" id="GO:0005506">
    <property type="term" value="F:iron ion binding"/>
    <property type="evidence" value="ECO:0007669"/>
    <property type="project" value="InterPro"/>
</dbReference>
<dbReference type="InterPro" id="IPR047146">
    <property type="entry name" value="Cyt_P450_E_CYP52_fungi"/>
</dbReference>
<dbReference type="RefSeq" id="XP_504311.1">
    <property type="nucleotide sequence ID" value="XM_504311.1"/>
</dbReference>
<feature type="binding site" description="axial binding residue" evidence="12">
    <location>
        <position position="456"/>
    </location>
    <ligand>
        <name>heme</name>
        <dbReference type="ChEBI" id="CHEBI:30413"/>
    </ligand>
    <ligandPart>
        <name>Fe</name>
        <dbReference type="ChEBI" id="CHEBI:18248"/>
    </ligandPart>
</feature>
<dbReference type="STRING" id="284591.F2Z6D5"/>
<gene>
    <name evidence="15" type="ORF">YALI0_E23474g</name>
</gene>
<dbReference type="InterPro" id="IPR002402">
    <property type="entry name" value="Cyt_P450_E_grp-II"/>
</dbReference>
<dbReference type="OrthoDB" id="1470350at2759"/>
<dbReference type="EMBL" id="CR382131">
    <property type="protein sequence ID" value="CAG79910.1"/>
    <property type="molecule type" value="Genomic_DNA"/>
</dbReference>
<dbReference type="PANTHER" id="PTHR24287:SF1">
    <property type="entry name" value="P450, PUTATIVE (EUROFUNG)-RELATED"/>
    <property type="match status" value="1"/>
</dbReference>
<dbReference type="PANTHER" id="PTHR24287">
    <property type="entry name" value="P450, PUTATIVE (EUROFUNG)-RELATED"/>
    <property type="match status" value="1"/>
</dbReference>
<name>F2Z6D5_YARLI</name>
<keyword evidence="4 12" id="KW-0349">Heme</keyword>
<proteinExistence type="inferred from homology"/>
<dbReference type="GO" id="GO:0016712">
    <property type="term" value="F:oxidoreductase activity, acting on paired donors, with incorporation or reduction of molecular oxygen, reduced flavin or flavoprotein as one donor, and incorporation of one atom of oxygen"/>
    <property type="evidence" value="ECO:0007669"/>
    <property type="project" value="InterPro"/>
</dbReference>
<dbReference type="PRINTS" id="PR01239">
    <property type="entry name" value="EP450IICYP52"/>
</dbReference>
<evidence type="ECO:0000256" key="13">
    <source>
        <dbReference type="RuleBase" id="RU000461"/>
    </source>
</evidence>
<dbReference type="InterPro" id="IPR002974">
    <property type="entry name" value="Cyt_P450_E_CYP52_ascomycetes"/>
</dbReference>
<dbReference type="Gene3D" id="1.10.630.10">
    <property type="entry name" value="Cytochrome P450"/>
    <property type="match status" value="1"/>
</dbReference>
<keyword evidence="6 12" id="KW-0479">Metal-binding</keyword>
<dbReference type="SMR" id="F2Z6D5"/>
<evidence type="ECO:0000256" key="8">
    <source>
        <dbReference type="ARBA" id="ARBA00023002"/>
    </source>
</evidence>
<evidence type="ECO:0000256" key="14">
    <source>
        <dbReference type="SAM" id="Phobius"/>
    </source>
</evidence>
<evidence type="ECO:0000256" key="9">
    <source>
        <dbReference type="ARBA" id="ARBA00023004"/>
    </source>
</evidence>
<evidence type="ECO:0000256" key="3">
    <source>
        <dbReference type="ARBA" id="ARBA00010617"/>
    </source>
</evidence>
<dbReference type="GO" id="GO:0016020">
    <property type="term" value="C:membrane"/>
    <property type="evidence" value="ECO:0007669"/>
    <property type="project" value="UniProtKB-SubCell"/>
</dbReference>
<evidence type="ECO:0000256" key="5">
    <source>
        <dbReference type="ARBA" id="ARBA00022692"/>
    </source>
</evidence>
<dbReference type="KEGG" id="yli:2912418"/>
<evidence type="ECO:0000256" key="4">
    <source>
        <dbReference type="ARBA" id="ARBA00022617"/>
    </source>
</evidence>
<sequence length="513" mass="58632">MIIIETLIGAVVFVAVYVAFVKLDYYRRKAKFETSDMPVAYNGLLGWKGLRHMLTVFNNDIGPVGWREVFATYGKTLKYYAFPSNTILTYDPDNIKAMLATQFKDFSLGLRKEALAPSLGYGIFTLDGSSWSHSRALLRPQFSREQISRLESVETHVQEMMSCIDRNQGAYFDIQRLFFSLAMDTATDFLLGEAVGNLQEILHPEMPRTGTTFQVAFDRAQRLGSLRIICQEAFWVVGSLFWRRDFNNTNQHIHDYVDRYVDKALLARKEKSEIYTNPDKYIFLYELARETTNKITLRDQVLNILIAGRDTTASTLSWIFMELAKKPDIFHKLREAILNDFGTSCESISFESLKKCDYLRQVLNEGLRLHPVVPVNLRVAVRDTTLPRGGGPQGDKPIFVAKGQKINYAIFWTHRDKEYWGEDAEEFRPERWETTSGGALGKGWEFLPFNGGPRICLGQQFALTEMGYVITRLLQEYSDISIQPSDAAVKVRHSLTMCSAQGINISLTRAKEE</sequence>
<dbReference type="Proteomes" id="UP000001300">
    <property type="component" value="Chromosome E"/>
</dbReference>
<keyword evidence="9 12" id="KW-0408">Iron</keyword>
<dbReference type="VEuPathDB" id="FungiDB:YALI0_E23474g"/>
<keyword evidence="10 13" id="KW-0503">Monooxygenase</keyword>
<keyword evidence="11 14" id="KW-0472">Membrane</keyword>
<protein>
    <submittedName>
        <fullName evidence="15">YALI0E23474p</fullName>
    </submittedName>
</protein>
<evidence type="ECO:0000256" key="11">
    <source>
        <dbReference type="ARBA" id="ARBA00023136"/>
    </source>
</evidence>
<dbReference type="InParanoid" id="F2Z6D5"/>
<comment type="cofactor">
    <cofactor evidence="1 12">
        <name>heme</name>
        <dbReference type="ChEBI" id="CHEBI:30413"/>
    </cofactor>
</comment>
<dbReference type="PROSITE" id="PS00086">
    <property type="entry name" value="CYTOCHROME_P450"/>
    <property type="match status" value="1"/>
</dbReference>
<keyword evidence="8 13" id="KW-0560">Oxidoreductase</keyword>
<dbReference type="PRINTS" id="PR00385">
    <property type="entry name" value="P450"/>
</dbReference>
<evidence type="ECO:0000313" key="15">
    <source>
        <dbReference type="EMBL" id="CAG79910.1"/>
    </source>
</evidence>
<organism evidence="15 16">
    <name type="scientific">Yarrowia lipolytica (strain CLIB 122 / E 150)</name>
    <name type="common">Yeast</name>
    <name type="synonym">Candida lipolytica</name>
    <dbReference type="NCBI Taxonomy" id="284591"/>
    <lineage>
        <taxon>Eukaryota</taxon>
        <taxon>Fungi</taxon>
        <taxon>Dikarya</taxon>
        <taxon>Ascomycota</taxon>
        <taxon>Saccharomycotina</taxon>
        <taxon>Dipodascomycetes</taxon>
        <taxon>Dipodascales</taxon>
        <taxon>Dipodascales incertae sedis</taxon>
        <taxon>Yarrowia</taxon>
    </lineage>
</organism>
<dbReference type="Pfam" id="PF00067">
    <property type="entry name" value="p450"/>
    <property type="match status" value="1"/>
</dbReference>
<evidence type="ECO:0000256" key="2">
    <source>
        <dbReference type="ARBA" id="ARBA00004370"/>
    </source>
</evidence>
<dbReference type="CDD" id="cd11063">
    <property type="entry name" value="CYP52"/>
    <property type="match status" value="1"/>
</dbReference>
<evidence type="ECO:0000256" key="6">
    <source>
        <dbReference type="ARBA" id="ARBA00022723"/>
    </source>
</evidence>